<gene>
    <name evidence="2" type="ORF">Pcaca03_44300</name>
    <name evidence="1" type="ORF">SOASR016_44380</name>
</gene>
<evidence type="ECO:0008006" key="5">
    <source>
        <dbReference type="Google" id="ProtNLM"/>
    </source>
</evidence>
<organism evidence="2 4">
    <name type="scientific">Pectobacterium carotovorum subsp. carotovorum</name>
    <name type="common">Erwinia carotovora subsp. carotovora</name>
    <dbReference type="NCBI Taxonomy" id="555"/>
    <lineage>
        <taxon>Bacteria</taxon>
        <taxon>Pseudomonadati</taxon>
        <taxon>Pseudomonadota</taxon>
        <taxon>Gammaproteobacteria</taxon>
        <taxon>Enterobacterales</taxon>
        <taxon>Pectobacteriaceae</taxon>
        <taxon>Pectobacterium</taxon>
    </lineage>
</organism>
<dbReference type="Gene3D" id="3.40.50.300">
    <property type="entry name" value="P-loop containing nucleotide triphosphate hydrolases"/>
    <property type="match status" value="1"/>
</dbReference>
<evidence type="ECO:0000313" key="1">
    <source>
        <dbReference type="EMBL" id="GKX49686.1"/>
    </source>
</evidence>
<proteinExistence type="predicted"/>
<dbReference type="EMBL" id="BSRL01000022">
    <property type="protein sequence ID" value="GLV71986.1"/>
    <property type="molecule type" value="Genomic_DNA"/>
</dbReference>
<protein>
    <recommendedName>
        <fullName evidence="5">ATP-binding protein</fullName>
    </recommendedName>
</protein>
<comment type="caution">
    <text evidence="2">The sequence shown here is derived from an EMBL/GenBank/DDBJ whole genome shotgun (WGS) entry which is preliminary data.</text>
</comment>
<reference evidence="2" key="2">
    <citation type="submission" date="2023-02" db="EMBL/GenBank/DDBJ databases">
        <title>Pectobacterium carotovorum subsp. carotovorum NBRC 12380.</title>
        <authorList>
            <person name="Ichikawa N."/>
            <person name="Sato H."/>
            <person name="Tonouchi N."/>
        </authorList>
    </citation>
    <scope>NUCLEOTIDE SEQUENCE</scope>
    <source>
        <strain evidence="2">NBRC 12380</strain>
    </source>
</reference>
<evidence type="ECO:0000313" key="3">
    <source>
        <dbReference type="Proteomes" id="UP001058167"/>
    </source>
</evidence>
<dbReference type="Proteomes" id="UP001058167">
    <property type="component" value="Unassembled WGS sequence"/>
</dbReference>
<sequence>MNQSTDSTNSGRLPDEYKSQKLERAACASIRGYLTQLSWTALKWLNLSDNEMLLIEGREDIDHLFLNAQGQLQRVTETQIKDISTAVNIRSEAVWESAFNFMLSYHHHKDAGRNVKLEFLTTAPLKQQTTSQKTNNETNRLHLNIDVLLTWCQFENCPDRTQTTKKLATAITEIFKKKLHPYLIARTHNNNDSSTSFATKVFSSIKRLDTEKGWEEFFLSVKWVTNTFSADTIQIELENKITQQNFIPGYSPSEISHFLIYHVILASSSNDPNKRLLTRQTLNSRISQNKESLKKWANENNLVYLAHWYNYTEEVLNRYEKRLNTLEKDVTNFLPNHKKAWEAVKQYSNRARMRIKNTAGGIHLDRTLVEERYREQISPLKPLVIHGESGSGKSALIKKCTEIEDSLGSLTFWLNAVALERPDLSALINDIGAGIPLDEVFQSYPTPPILIIDGIDRIYEPFALDVLSELFALLRINTKNPICSVIITSQTRGWDALSERLNHHNIKSDEWNHQNYEPITHEDIITLAHNKPELYRIVNDINLVSLLPNLKILDLVLTKTSESDTAAKAFPGEPDVALWFWKTYVVIGSKRYNREAFIQRLGEVLGDTHRQSIEQFKCTPEELSTVEGLEADGICCVNENGAISFAHDLYADWARLRQIQLHDEEPINYLSGRLYSPLWQRAIRLYAIRMLDSDDGLKHWQIFRSNLCEMGNDSATDLCLDALIFSAKASTNINTLSHELCEKHTDTLHRLLGRFLAFATSLNSFSSEKKIKDNHFFSQKLLNKQVPIKHFWPAMLSFLHCYRKEVVLISPSRVRQVAQLWLENTHTGEQLRREAGELAITLARFVSCKDIELEYKEEVAVYNTLLLAVSDCEQSVISVLIDIAQRDPECLLEEEHSLFYHFPSDYYDDSYMGAPSSDAPRNRVNKAFAYAVLNGGNLDQLIAARPDIAREIVLACLLSPESSTKRYLKNSDEWSADLEDTHFWITPGFLCGPFLKMLNIHFEEGFEVIERLIMYLSMQWYERRVIDNGTNLEPFFDDNSPGILSITIKDTFRQFVGDGRTYGWSAGLGFPLPHNVATSGLMALEYYLYNLDDVTVRLRISEILERTQTVAILSTLINVGRLRNKLFKDVLSPLLTSYELYFWDIQMVSRGRNHLLIRNPFSSPYSEIMERDFNKLKHRKKYFKDIAITLFLTDDKVKLSYQQHVTFWKEEREQAEINRDKERITNVINWFTIENYKPLKSDKNRLLFSYTTPETQDEEPLSPHHFIIEYSKLAQDSFSYRKLINDKKTLNDSELDSFIENLRETERIWKRDLQQEYKPYSNDSPLMTDTSLLMDTSANALCGGIAVLITLHFDNIIQRPGVLNWCELTLQKIFNNPPPLTSYDNHDIVSDYNWESFSADAIAVLWAKNTHDSKLRKWMAYRVFSYHNIAVSILLQRVISLTGFEHPDLLKLRQLVFVSAFYRYQKKRLKHYPKHEPKIFSPKDIENSKNYLQEWIHNRIDMFISNTQDELITPWYKFRGSDCAIIGIETDIIQYDIELIFDVFIVQTELTEYLPTEERLFRIKFIKETIEHYVAIINFHALKGKILSPESYEHKLLSAAGKTLYAMHPEENPGLIWCELLKIPSNNSSWIQCVIQSFYISMLASKSVTHSATDQILALINTIFDQSKDLNWKIHSEAWQTLFGIDSCVISIWKKHHGVLASQLWPYVQKWLSTQDRLSENLIMFLQWLRFPSTDSFRVDALAVLCNIIKTTDEPVAKSTLMRIQNELALILEIIWEKTSYDILKSEIKKINFDILLGWLVSGQNNAGLALLRKIGKL</sequence>
<accession>A0AAI9L4C7</accession>
<dbReference type="EMBL" id="BRLF01000022">
    <property type="protein sequence ID" value="GKX49686.1"/>
    <property type="molecule type" value="Genomic_DNA"/>
</dbReference>
<dbReference type="Proteomes" id="UP001165145">
    <property type="component" value="Unassembled WGS sequence"/>
</dbReference>
<dbReference type="InterPro" id="IPR027417">
    <property type="entry name" value="P-loop_NTPase"/>
</dbReference>
<dbReference type="InterPro" id="IPR025662">
    <property type="entry name" value="Sigma_54_int_dom_ATP-bd_1"/>
</dbReference>
<dbReference type="PROSITE" id="PS00675">
    <property type="entry name" value="SIGMA54_INTERACT_1"/>
    <property type="match status" value="1"/>
</dbReference>
<name>A0AAI9L4C7_PECCC</name>
<dbReference type="SUPFAM" id="SSF52540">
    <property type="entry name" value="P-loop containing nucleoside triphosphate hydrolases"/>
    <property type="match status" value="1"/>
</dbReference>
<dbReference type="RefSeq" id="WP_261868249.1">
    <property type="nucleotide sequence ID" value="NZ_BRLF01000022.1"/>
</dbReference>
<evidence type="ECO:0000313" key="4">
    <source>
        <dbReference type="Proteomes" id="UP001165145"/>
    </source>
</evidence>
<reference evidence="1" key="1">
    <citation type="submission" date="2022-06" db="EMBL/GenBank/DDBJ databases">
        <title>Draft genome sequences of Pectobacterium carotovorum subsp. carotovorum str. NBRC12380.</title>
        <authorList>
            <person name="Wakabayashi Y."/>
            <person name="Kojima K."/>
        </authorList>
    </citation>
    <scope>NUCLEOTIDE SEQUENCE</scope>
    <source>
        <strain evidence="1">NBRC 12380</strain>
    </source>
</reference>
<evidence type="ECO:0000313" key="2">
    <source>
        <dbReference type="EMBL" id="GLV71986.1"/>
    </source>
</evidence>
<keyword evidence="3" id="KW-1185">Reference proteome</keyword>